<evidence type="ECO:0000256" key="1">
    <source>
        <dbReference type="ARBA" id="ARBA00023125"/>
    </source>
</evidence>
<dbReference type="Gene3D" id="1.25.40.10">
    <property type="entry name" value="Tetratricopeptide repeat domain"/>
    <property type="match status" value="1"/>
</dbReference>
<dbReference type="EMBL" id="JAMXMC010000002">
    <property type="protein sequence ID" value="MCO5975910.1"/>
    <property type="molecule type" value="Genomic_DNA"/>
</dbReference>
<dbReference type="RefSeq" id="WP_252768366.1">
    <property type="nucleotide sequence ID" value="NZ_JAMXMC010000002.1"/>
</dbReference>
<dbReference type="InterPro" id="IPR016032">
    <property type="entry name" value="Sig_transdc_resp-reg_C-effctor"/>
</dbReference>
<name>A0ABT1BI66_9BURK</name>
<dbReference type="Gene3D" id="1.10.10.10">
    <property type="entry name" value="Winged helix-like DNA-binding domain superfamily/Winged helix DNA-binding domain"/>
    <property type="match status" value="1"/>
</dbReference>
<dbReference type="PROSITE" id="PS51755">
    <property type="entry name" value="OMPR_PHOB"/>
    <property type="match status" value="1"/>
</dbReference>
<comment type="caution">
    <text evidence="4">The sequence shown here is derived from an EMBL/GenBank/DDBJ whole genome shotgun (WGS) entry which is preliminary data.</text>
</comment>
<organism evidence="4 5">
    <name type="scientific">Ideonella oryzae</name>
    <dbReference type="NCBI Taxonomy" id="2937441"/>
    <lineage>
        <taxon>Bacteria</taxon>
        <taxon>Pseudomonadati</taxon>
        <taxon>Pseudomonadota</taxon>
        <taxon>Betaproteobacteria</taxon>
        <taxon>Burkholderiales</taxon>
        <taxon>Sphaerotilaceae</taxon>
        <taxon>Ideonella</taxon>
    </lineage>
</organism>
<gene>
    <name evidence="4" type="ORF">M0L44_04100</name>
</gene>
<proteinExistence type="predicted"/>
<keyword evidence="1 2" id="KW-0238">DNA-binding</keyword>
<feature type="domain" description="OmpR/PhoB-type" evidence="3">
    <location>
        <begin position="1"/>
        <end position="95"/>
    </location>
</feature>
<feature type="DNA-binding region" description="OmpR/PhoB-type" evidence="2">
    <location>
        <begin position="1"/>
        <end position="95"/>
    </location>
</feature>
<dbReference type="Proteomes" id="UP001204851">
    <property type="component" value="Unassembled WGS sequence"/>
</dbReference>
<reference evidence="4 5" key="1">
    <citation type="submission" date="2022-06" db="EMBL/GenBank/DDBJ databases">
        <title>Ideonella sp. NS12-5 Genome sequencing and assembly.</title>
        <authorList>
            <person name="Jung Y."/>
        </authorList>
    </citation>
    <scope>NUCLEOTIDE SEQUENCE [LARGE SCALE GENOMIC DNA]</scope>
    <source>
        <strain evidence="4 5">NS12-5</strain>
    </source>
</reference>
<evidence type="ECO:0000259" key="3">
    <source>
        <dbReference type="PROSITE" id="PS51755"/>
    </source>
</evidence>
<sequence>MSPMSADALSLDEHGFPLLDGQPLKLPPKERAVLALLLRRQPAVVSKDDFAQAVWRGTVMSDESLARSISRVRRALAGPGWQLESVYGIGYRLHPPAAGPGAPVAEGGATRWTSVALAAPGVLDTYLHARQLVQQRTPEAMDRAIALLRALLREHPDYTPAAVALAEALTAAVGWGQLDTPAVVQDGLSVLDAAAARDALTPGLDAAHGALLDMAWRFDEAARAHAQALRSGANDPDTLMLHARHLLYTGQAEAAVARLRHALTLAPHHLMLRMHLSRALVQAGQGEAGLAEADAALADHPGQLVIVAFALAIRAMVAPEPDLAAPAWRLTEGRDTPPFVWTVLSFVLARLQQREPALDVIDASLLCSRTTPGEATLYAAPLACLGEFDRAAALLRRALDERCGMLAMVLRDPVHADWLRGHPEGRRLLAAVFGPAGA</sequence>
<evidence type="ECO:0000313" key="4">
    <source>
        <dbReference type="EMBL" id="MCO5975910.1"/>
    </source>
</evidence>
<dbReference type="InterPro" id="IPR011990">
    <property type="entry name" value="TPR-like_helical_dom_sf"/>
</dbReference>
<evidence type="ECO:0000256" key="2">
    <source>
        <dbReference type="PROSITE-ProRule" id="PRU01091"/>
    </source>
</evidence>
<dbReference type="SUPFAM" id="SSF48452">
    <property type="entry name" value="TPR-like"/>
    <property type="match status" value="1"/>
</dbReference>
<keyword evidence="5" id="KW-1185">Reference proteome</keyword>
<dbReference type="InterPro" id="IPR001867">
    <property type="entry name" value="OmpR/PhoB-type_DNA-bd"/>
</dbReference>
<dbReference type="CDD" id="cd00383">
    <property type="entry name" value="trans_reg_C"/>
    <property type="match status" value="1"/>
</dbReference>
<dbReference type="SMART" id="SM00862">
    <property type="entry name" value="Trans_reg_C"/>
    <property type="match status" value="1"/>
</dbReference>
<protein>
    <submittedName>
        <fullName evidence="4">Winged helix-turn-helix domain-containing protein</fullName>
    </submittedName>
</protein>
<dbReference type="InterPro" id="IPR036388">
    <property type="entry name" value="WH-like_DNA-bd_sf"/>
</dbReference>
<dbReference type="SUPFAM" id="SSF46894">
    <property type="entry name" value="C-terminal effector domain of the bipartite response regulators"/>
    <property type="match status" value="1"/>
</dbReference>
<dbReference type="Pfam" id="PF00486">
    <property type="entry name" value="Trans_reg_C"/>
    <property type="match status" value="1"/>
</dbReference>
<evidence type="ECO:0000313" key="5">
    <source>
        <dbReference type="Proteomes" id="UP001204851"/>
    </source>
</evidence>
<accession>A0ABT1BI66</accession>